<evidence type="ECO:0000313" key="5">
    <source>
        <dbReference type="EMBL" id="HEX61821.1"/>
    </source>
</evidence>
<dbReference type="InterPro" id="IPR001478">
    <property type="entry name" value="PDZ"/>
</dbReference>
<protein>
    <submittedName>
        <fullName evidence="5">PDZ domain-containing protein</fullName>
    </submittedName>
</protein>
<dbReference type="GO" id="GO:0006508">
    <property type="term" value="P:proteolysis"/>
    <property type="evidence" value="ECO:0007669"/>
    <property type="project" value="UniProtKB-KW"/>
</dbReference>
<dbReference type="SUPFAM" id="SSF50494">
    <property type="entry name" value="Trypsin-like serine proteases"/>
    <property type="match status" value="1"/>
</dbReference>
<dbReference type="Pfam" id="PF13180">
    <property type="entry name" value="PDZ_2"/>
    <property type="match status" value="1"/>
</dbReference>
<evidence type="ECO:0000256" key="1">
    <source>
        <dbReference type="ARBA" id="ARBA00022670"/>
    </source>
</evidence>
<dbReference type="InterPro" id="IPR051201">
    <property type="entry name" value="Chloro_Bact_Ser_Proteases"/>
</dbReference>
<keyword evidence="2" id="KW-0378">Hydrolase</keyword>
<dbReference type="GO" id="GO:0004252">
    <property type="term" value="F:serine-type endopeptidase activity"/>
    <property type="evidence" value="ECO:0007669"/>
    <property type="project" value="InterPro"/>
</dbReference>
<dbReference type="PROSITE" id="PS50106">
    <property type="entry name" value="PDZ"/>
    <property type="match status" value="1"/>
</dbReference>
<dbReference type="CDD" id="cd06779">
    <property type="entry name" value="cpPDZ_Deg_HtrA-like"/>
    <property type="match status" value="1"/>
</dbReference>
<keyword evidence="1" id="KW-0645">Protease</keyword>
<keyword evidence="3" id="KW-1133">Transmembrane helix</keyword>
<dbReference type="EMBL" id="DSPJ01000043">
    <property type="protein sequence ID" value="HEX61821.1"/>
    <property type="molecule type" value="Genomic_DNA"/>
</dbReference>
<evidence type="ECO:0000256" key="3">
    <source>
        <dbReference type="SAM" id="Phobius"/>
    </source>
</evidence>
<dbReference type="SMART" id="SM00228">
    <property type="entry name" value="PDZ"/>
    <property type="match status" value="1"/>
</dbReference>
<keyword evidence="3" id="KW-0812">Transmembrane</keyword>
<dbReference type="InterPro" id="IPR036034">
    <property type="entry name" value="PDZ_sf"/>
</dbReference>
<dbReference type="PRINTS" id="PR00834">
    <property type="entry name" value="PROTEASES2C"/>
</dbReference>
<accession>A0A831Z0W2</accession>
<feature type="domain" description="PDZ" evidence="4">
    <location>
        <begin position="264"/>
        <end position="316"/>
    </location>
</feature>
<name>A0A831Z0W2_UNCKA</name>
<dbReference type="InterPro" id="IPR001940">
    <property type="entry name" value="Peptidase_S1C"/>
</dbReference>
<dbReference type="SUPFAM" id="SSF50156">
    <property type="entry name" value="PDZ domain-like"/>
    <property type="match status" value="1"/>
</dbReference>
<gene>
    <name evidence="5" type="ORF">ENR01_01530</name>
</gene>
<reference evidence="5" key="1">
    <citation type="journal article" date="2020" name="mSystems">
        <title>Genome- and Community-Level Interaction Insights into Carbon Utilization and Element Cycling Functions of Hydrothermarchaeota in Hydrothermal Sediment.</title>
        <authorList>
            <person name="Zhou Z."/>
            <person name="Liu Y."/>
            <person name="Xu W."/>
            <person name="Pan J."/>
            <person name="Luo Z.H."/>
            <person name="Li M."/>
        </authorList>
    </citation>
    <scope>NUCLEOTIDE SEQUENCE [LARGE SCALE GENOMIC DNA]</scope>
    <source>
        <strain evidence="5">SpSt-361</strain>
    </source>
</reference>
<dbReference type="Gene3D" id="2.40.10.120">
    <property type="match status" value="1"/>
</dbReference>
<organism evidence="5">
    <name type="scientific">candidate division WWE3 bacterium</name>
    <dbReference type="NCBI Taxonomy" id="2053526"/>
    <lineage>
        <taxon>Bacteria</taxon>
        <taxon>Katanobacteria</taxon>
    </lineage>
</organism>
<comment type="caution">
    <text evidence="5">The sequence shown here is derived from an EMBL/GenBank/DDBJ whole genome shotgun (WGS) entry which is preliminary data.</text>
</comment>
<evidence type="ECO:0000256" key="2">
    <source>
        <dbReference type="ARBA" id="ARBA00022801"/>
    </source>
</evidence>
<feature type="transmembrane region" description="Helical" evidence="3">
    <location>
        <begin position="16"/>
        <end position="38"/>
    </location>
</feature>
<dbReference type="InterPro" id="IPR009003">
    <property type="entry name" value="Peptidase_S1_PA"/>
</dbReference>
<sequence>MRISMLAEIRNSIKHWIFYHNFFVLVVLLLLIAAGYWFREPIFELVTVEKIVTEEETIIDVTEASEPAVVSIAVKSWNPLTAREEISGVGTGFIVRENGLVLTNRHVVNSDEEYLVVTSDGTKYPVSKIDIDTVLDFAIVKIEAAGLPTLVLGDSDKVRLGQTAIAIGNALGEFSNSVTRGVISGVGRGITVGAESMENVIQTDAAINPGNSGGPLLNLAGEVIGINVAIVEGVENIGFAIPINLVKPVFEGFEETGKIIRPFLGVSHILYDEEEAAFYETPVGAYVTSVLKNSGADKAGVKPGDVITAVNGEEVSPANGLVKLIAKYQIGDTITLTIWRGGQTLTVSAKLGEIPTD</sequence>
<dbReference type="PANTHER" id="PTHR43343">
    <property type="entry name" value="PEPTIDASE S12"/>
    <property type="match status" value="1"/>
</dbReference>
<dbReference type="Gene3D" id="2.30.42.10">
    <property type="match status" value="1"/>
</dbReference>
<dbReference type="PANTHER" id="PTHR43343:SF3">
    <property type="entry name" value="PROTEASE DO-LIKE 8, CHLOROPLASTIC"/>
    <property type="match status" value="1"/>
</dbReference>
<keyword evidence="3" id="KW-0472">Membrane</keyword>
<dbReference type="Pfam" id="PF13365">
    <property type="entry name" value="Trypsin_2"/>
    <property type="match status" value="1"/>
</dbReference>
<dbReference type="AlphaFoldDB" id="A0A831Z0W2"/>
<proteinExistence type="predicted"/>
<evidence type="ECO:0000259" key="4">
    <source>
        <dbReference type="PROSITE" id="PS50106"/>
    </source>
</evidence>